<dbReference type="InterPro" id="IPR027021">
    <property type="entry name" value="C-di-GMP_BP_PA4608"/>
</dbReference>
<proteinExistence type="predicted"/>
<protein>
    <recommendedName>
        <fullName evidence="1">Cyclic diguanosine monophosphate-binding protein</fullName>
        <shortName evidence="1">c-di-GMP-binding protein</shortName>
    </recommendedName>
    <alternativeName>
        <fullName evidence="1">Pilz domain-containing protein</fullName>
    </alternativeName>
</protein>
<dbReference type="AlphaFoldDB" id="A0AA50KKT5"/>
<dbReference type="EMBL" id="CP118224">
    <property type="protein sequence ID" value="WMC09976.1"/>
    <property type="molecule type" value="Genomic_DNA"/>
</dbReference>
<dbReference type="RefSeq" id="WP_306761189.1">
    <property type="nucleotide sequence ID" value="NZ_CP118224.1"/>
</dbReference>
<accession>A0AA50KKT5</accession>
<feature type="domain" description="PilZ" evidence="2">
    <location>
        <begin position="3"/>
        <end position="99"/>
    </location>
</feature>
<dbReference type="InterPro" id="IPR009875">
    <property type="entry name" value="PilZ_domain"/>
</dbReference>
<keyword evidence="1" id="KW-0547">Nucleotide-binding</keyword>
<comment type="subunit">
    <text evidence="1">Monomer in both c-di-GMP-bound and free forms.</text>
</comment>
<dbReference type="Gene3D" id="2.40.10.220">
    <property type="entry name" value="predicted glycosyltransferase like domains"/>
    <property type="match status" value="1"/>
</dbReference>
<keyword evidence="4" id="KW-1185">Reference proteome</keyword>
<evidence type="ECO:0000259" key="2">
    <source>
        <dbReference type="Pfam" id="PF07238"/>
    </source>
</evidence>
<keyword evidence="1" id="KW-0973">c-di-GMP</keyword>
<dbReference type="Proteomes" id="UP001223802">
    <property type="component" value="Chromosome"/>
</dbReference>
<dbReference type="KEGG" id="ope:PU634_12835"/>
<name>A0AA50KKT5_9GAMM</name>
<dbReference type="PIRSF" id="PIRSF028141">
    <property type="entry name" value="C-di-GMP_BP_PA4608"/>
    <property type="match status" value="1"/>
</dbReference>
<evidence type="ECO:0000313" key="4">
    <source>
        <dbReference type="Proteomes" id="UP001223802"/>
    </source>
</evidence>
<comment type="function">
    <text evidence="1">Binds the second messenger bis-(3'-5') cyclic dimeric guanosine monophosphate (c-di-GMP). Can bind two c-di-GMP molecules per monomer. May play a role in bacterial second-messenger regulated processes. Binding to c-di-GMP induces a conformational change of the C- and N-termini resulting in the exposure of a highly negative surface on one side of the protein to a possible effector protein.</text>
</comment>
<gene>
    <name evidence="3" type="ORF">PU634_12835</name>
</gene>
<evidence type="ECO:0000256" key="1">
    <source>
        <dbReference type="PIRNR" id="PIRNR028141"/>
    </source>
</evidence>
<sequence>MAERRAFCRIDFRADARLTDAAGRQWPARVRDLSLHGALLVVNDWPGQDGDALSLRIPLEDGSAIRMTGRQRHHEGADVGLECAHLDLDSATHLRRLVELNLGDEQLLQRQFEQLLKSG</sequence>
<reference evidence="3 4" key="1">
    <citation type="submission" date="2023-02" db="EMBL/GenBank/DDBJ databases">
        <title>Complete genome sequence of a novel bacterium Oceanimonas sp. NTOU-MSR1 isolated from marine coast sediment.</title>
        <authorList>
            <person name="Yang H.-T."/>
            <person name="Chen Y.-L."/>
            <person name="Ho Y.-N."/>
        </authorList>
    </citation>
    <scope>NUCLEOTIDE SEQUENCE [LARGE SCALE GENOMIC DNA]</scope>
    <source>
        <strain evidence="3 4">NTOU-MSR1</strain>
    </source>
</reference>
<evidence type="ECO:0000313" key="3">
    <source>
        <dbReference type="EMBL" id="WMC09976.1"/>
    </source>
</evidence>
<dbReference type="GO" id="GO:0035438">
    <property type="term" value="F:cyclic-di-GMP binding"/>
    <property type="evidence" value="ECO:0007669"/>
    <property type="project" value="InterPro"/>
</dbReference>
<dbReference type="SUPFAM" id="SSF141371">
    <property type="entry name" value="PilZ domain-like"/>
    <property type="match status" value="1"/>
</dbReference>
<organism evidence="3 4">
    <name type="scientific">Oceanimonas pelagia</name>
    <dbReference type="NCBI Taxonomy" id="3028314"/>
    <lineage>
        <taxon>Bacteria</taxon>
        <taxon>Pseudomonadati</taxon>
        <taxon>Pseudomonadota</taxon>
        <taxon>Gammaproteobacteria</taxon>
        <taxon>Aeromonadales</taxon>
        <taxon>Aeromonadaceae</taxon>
        <taxon>Oceanimonas</taxon>
    </lineage>
</organism>
<dbReference type="Pfam" id="PF07238">
    <property type="entry name" value="PilZ"/>
    <property type="match status" value="1"/>
</dbReference>